<dbReference type="InterPro" id="IPR032063">
    <property type="entry name" value="MavL-like"/>
</dbReference>
<dbReference type="Proteomes" id="UP001527925">
    <property type="component" value="Unassembled WGS sequence"/>
</dbReference>
<dbReference type="EMBL" id="JADGIZ020000009">
    <property type="protein sequence ID" value="KAL2917840.1"/>
    <property type="molecule type" value="Genomic_DNA"/>
</dbReference>
<proteinExistence type="predicted"/>
<evidence type="ECO:0000313" key="1">
    <source>
        <dbReference type="EMBL" id="KAL2917840.1"/>
    </source>
</evidence>
<name>A0ABR4NE70_9FUNG</name>
<evidence type="ECO:0000313" key="2">
    <source>
        <dbReference type="Proteomes" id="UP001527925"/>
    </source>
</evidence>
<reference evidence="1 2" key="1">
    <citation type="submission" date="2023-09" db="EMBL/GenBank/DDBJ databases">
        <title>Pangenome analysis of Batrachochytrium dendrobatidis and related Chytrids.</title>
        <authorList>
            <person name="Yacoub M.N."/>
            <person name="Stajich J.E."/>
            <person name="James T.Y."/>
        </authorList>
    </citation>
    <scope>NUCLEOTIDE SEQUENCE [LARGE SCALE GENOMIC DNA]</scope>
    <source>
        <strain evidence="1 2">JEL0888</strain>
    </source>
</reference>
<gene>
    <name evidence="1" type="ORF">HK105_202713</name>
</gene>
<protein>
    <submittedName>
        <fullName evidence="1">Uncharacterized protein</fullName>
    </submittedName>
</protein>
<dbReference type="Pfam" id="PF16062">
    <property type="entry name" value="MavL-like"/>
    <property type="match status" value="1"/>
</dbReference>
<comment type="caution">
    <text evidence="1">The sequence shown here is derived from an EMBL/GenBank/DDBJ whole genome shotgun (WGS) entry which is preliminary data.</text>
</comment>
<organism evidence="1 2">
    <name type="scientific">Polyrhizophydium stewartii</name>
    <dbReference type="NCBI Taxonomy" id="2732419"/>
    <lineage>
        <taxon>Eukaryota</taxon>
        <taxon>Fungi</taxon>
        <taxon>Fungi incertae sedis</taxon>
        <taxon>Chytridiomycota</taxon>
        <taxon>Chytridiomycota incertae sedis</taxon>
        <taxon>Chytridiomycetes</taxon>
        <taxon>Rhizophydiales</taxon>
        <taxon>Rhizophydiales incertae sedis</taxon>
        <taxon>Polyrhizophydium</taxon>
    </lineage>
</organism>
<keyword evidence="2" id="KW-1185">Reference proteome</keyword>
<accession>A0ABR4NE70</accession>
<sequence>MAVATTFDALVARSASFDRLFPTEANRISRLVARAPGPEREAVRAQIEADARGTRVLVHERVWALAGAFLAHKLAHGTAAERHVYAGMTPAAWLQRLIRKRPLVFMGKADSTLLRDGATRPPRPATAAWDAVGTEAPSTHSTPSELSLREYLSYDEIQVSMLVGASTPTFFINSGDRRNSAVPGVPETFENHGIYLGLVGARFEREWRAEDEFVVVRSTAAAQDAARRGCLLPHRALEGEAGAASRDRMWAALYGVDALRPPDLIEAIDAAAASLAAKQPMDGAVQRTLEKHQIVPMAAGCFFSVRLYKQRIRITIELLLLEANARAIEAQRRAYVHVVGLGLGVWEVLSEQMAWFLDVFSAVIDELMLPAIDIIDFSWFRNHDRCGSTVSGAVRESHNGNRIKIVFSKREPAAKLSDPSLLLIASYAWDGNSFPGNEYWKGSLAGSGDPAAACCSTIAELQNPEINDFTGNIAVLCIGADGTPIVRTPSADGQHLEGTSPV</sequence>